<sequence length="668" mass="74125">MVFEPISGTIGAVAVVDQALARCAWVYGKYKISQAFGASYANYTTVFYTEIWGFQEIRDHTIFELSEDPLTADRKRLKRPLRTRPLQWADDLQRCEDLIMAFEVELPDDKKDEEVQGQGFNAIDSLSPRNDIEATPIAMSTTVSGTIGSSSTPPENASTPGISTLPSTVSTAGSGIEETDGKSPILTSPVEATRQKWTDYKFPRLSQWSESRKKKKESKKAKEKDKKTLGPPVIAIAEVPASITDVAVRFQDLDTSILSDRAKEIQSQTSFLHLGTWVLRRDALLVLFERIKGHREFFTSAIQIDHTKRSVASLLRAKRLEPLLARYKSTGGRLRQLTQSLASLQGIQQTSVQFMLHDDPFQLQTLLSMNSEHDQFRPESAAFYTRVETQPLTSTDEHDSSAESSSVLPACDKYLVFDVAMEQSRSSNTGRGVRIKTVEALVSPEPSTVQLSGWAGFSGHTDVAIHVFSDSTQHSAERSLYECLADGAEQRILRQHSHARFRVHLGLTIAASLMCRVQAQGPRSLEGKDLRYYPAHGESGGELEPRLARINPFAPLRIAGTAKIASLSSAMALSGRGGDTVETETAKKLGVLLYEVGAWEVVETSFPECVRSVKVKKENLALMSPIYRDVIRACTENKIDGDLVPWLFENVVEPLRRVVDVDEMDELL</sequence>
<feature type="compositionally biased region" description="Low complexity" evidence="1">
    <location>
        <begin position="143"/>
        <end position="152"/>
    </location>
</feature>
<dbReference type="EMBL" id="JAGMUU010000031">
    <property type="protein sequence ID" value="KAH7118522.1"/>
    <property type="molecule type" value="Genomic_DNA"/>
</dbReference>
<reference evidence="2" key="1">
    <citation type="journal article" date="2021" name="Nat. Commun.">
        <title>Genetic determinants of endophytism in the Arabidopsis root mycobiome.</title>
        <authorList>
            <person name="Mesny F."/>
            <person name="Miyauchi S."/>
            <person name="Thiergart T."/>
            <person name="Pickel B."/>
            <person name="Atanasova L."/>
            <person name="Karlsson M."/>
            <person name="Huettel B."/>
            <person name="Barry K.W."/>
            <person name="Haridas S."/>
            <person name="Chen C."/>
            <person name="Bauer D."/>
            <person name="Andreopoulos W."/>
            <person name="Pangilinan J."/>
            <person name="LaButti K."/>
            <person name="Riley R."/>
            <person name="Lipzen A."/>
            <person name="Clum A."/>
            <person name="Drula E."/>
            <person name="Henrissat B."/>
            <person name="Kohler A."/>
            <person name="Grigoriev I.V."/>
            <person name="Martin F.M."/>
            <person name="Hacquard S."/>
        </authorList>
    </citation>
    <scope>NUCLEOTIDE SEQUENCE</scope>
    <source>
        <strain evidence="2">MPI-CAGE-AT-0021</strain>
    </source>
</reference>
<dbReference type="Proteomes" id="UP000717696">
    <property type="component" value="Unassembled WGS sequence"/>
</dbReference>
<dbReference type="OrthoDB" id="5237481at2759"/>
<feature type="region of interest" description="Disordered" evidence="1">
    <location>
        <begin position="143"/>
        <end position="190"/>
    </location>
</feature>
<protein>
    <submittedName>
        <fullName evidence="2">Uncharacterized protein</fullName>
    </submittedName>
</protein>
<evidence type="ECO:0000313" key="3">
    <source>
        <dbReference type="Proteomes" id="UP000717696"/>
    </source>
</evidence>
<proteinExistence type="predicted"/>
<feature type="compositionally biased region" description="Polar residues" evidence="1">
    <location>
        <begin position="153"/>
        <end position="173"/>
    </location>
</feature>
<gene>
    <name evidence="2" type="ORF">B0J13DRAFT_532603</name>
</gene>
<dbReference type="AlphaFoldDB" id="A0A9P9DGE0"/>
<feature type="region of interest" description="Disordered" evidence="1">
    <location>
        <begin position="208"/>
        <end position="227"/>
    </location>
</feature>
<keyword evidence="3" id="KW-1185">Reference proteome</keyword>
<evidence type="ECO:0000313" key="2">
    <source>
        <dbReference type="EMBL" id="KAH7118522.1"/>
    </source>
</evidence>
<evidence type="ECO:0000256" key="1">
    <source>
        <dbReference type="SAM" id="MobiDB-lite"/>
    </source>
</evidence>
<organism evidence="2 3">
    <name type="scientific">Dactylonectria estremocensis</name>
    <dbReference type="NCBI Taxonomy" id="1079267"/>
    <lineage>
        <taxon>Eukaryota</taxon>
        <taxon>Fungi</taxon>
        <taxon>Dikarya</taxon>
        <taxon>Ascomycota</taxon>
        <taxon>Pezizomycotina</taxon>
        <taxon>Sordariomycetes</taxon>
        <taxon>Hypocreomycetidae</taxon>
        <taxon>Hypocreales</taxon>
        <taxon>Nectriaceae</taxon>
        <taxon>Dactylonectria</taxon>
    </lineage>
</organism>
<comment type="caution">
    <text evidence="2">The sequence shown here is derived from an EMBL/GenBank/DDBJ whole genome shotgun (WGS) entry which is preliminary data.</text>
</comment>
<accession>A0A9P9DGE0</accession>
<name>A0A9P9DGE0_9HYPO</name>